<comment type="caution">
    <text evidence="1">The sequence shown here is derived from an EMBL/GenBank/DDBJ whole genome shotgun (WGS) entry which is preliminary data.</text>
</comment>
<dbReference type="Pfam" id="PF13563">
    <property type="entry name" value="2_5_RNA_ligase2"/>
    <property type="match status" value="1"/>
</dbReference>
<dbReference type="PANTHER" id="PTHR40037:SF1">
    <property type="entry name" value="PHOSPHOESTERASE SAOUHSC_00951-RELATED"/>
    <property type="match status" value="1"/>
</dbReference>
<sequence length="174" mass="18019">MESTLSAVVVPVPEAEPRVGVLRAALDPSATLGVPAHVTIMFPFVPPARLDDAVVAALGEVLAAVPAFEVEFSKVSWFSDVVWWAPEPAEPFVALTHAVAARFGLEPYEGAYGDAVVPHLTIGHGAPMDRMRAAEAEVAAGPPLRASVRTASLMTGSRAAGSWTTVAELPLGGG</sequence>
<dbReference type="GO" id="GO:0016874">
    <property type="term" value="F:ligase activity"/>
    <property type="evidence" value="ECO:0007669"/>
    <property type="project" value="UniProtKB-KW"/>
</dbReference>
<dbReference type="Gene3D" id="3.90.1140.10">
    <property type="entry name" value="Cyclic phosphodiesterase"/>
    <property type="match status" value="1"/>
</dbReference>
<organism evidence="1 2">
    <name type="scientific">Pseudonocardia adelaidensis</name>
    <dbReference type="NCBI Taxonomy" id="648754"/>
    <lineage>
        <taxon>Bacteria</taxon>
        <taxon>Bacillati</taxon>
        <taxon>Actinomycetota</taxon>
        <taxon>Actinomycetes</taxon>
        <taxon>Pseudonocardiales</taxon>
        <taxon>Pseudonocardiaceae</taxon>
        <taxon>Pseudonocardia</taxon>
    </lineage>
</organism>
<evidence type="ECO:0000313" key="2">
    <source>
        <dbReference type="Proteomes" id="UP001500804"/>
    </source>
</evidence>
<proteinExistence type="predicted"/>
<dbReference type="InterPro" id="IPR050580">
    <property type="entry name" value="2H_phosphoesterase_YjcG-like"/>
</dbReference>
<evidence type="ECO:0000313" key="1">
    <source>
        <dbReference type="EMBL" id="GAA5130088.1"/>
    </source>
</evidence>
<gene>
    <name evidence="1" type="ORF">GCM10023320_51560</name>
</gene>
<dbReference type="Proteomes" id="UP001500804">
    <property type="component" value="Unassembled WGS sequence"/>
</dbReference>
<dbReference type="PANTHER" id="PTHR40037">
    <property type="entry name" value="PHOSPHOESTERASE YJCG-RELATED"/>
    <property type="match status" value="1"/>
</dbReference>
<keyword evidence="2" id="KW-1185">Reference proteome</keyword>
<name>A0ABP9NQZ7_9PSEU</name>
<dbReference type="EMBL" id="BAABJO010000021">
    <property type="protein sequence ID" value="GAA5130088.1"/>
    <property type="molecule type" value="Genomic_DNA"/>
</dbReference>
<dbReference type="InterPro" id="IPR009097">
    <property type="entry name" value="Cyclic_Pdiesterase"/>
</dbReference>
<accession>A0ABP9NQZ7</accession>
<dbReference type="SUPFAM" id="SSF55144">
    <property type="entry name" value="LigT-like"/>
    <property type="match status" value="1"/>
</dbReference>
<protein>
    <submittedName>
        <fullName evidence="1">2'-5' RNA ligase family protein</fullName>
    </submittedName>
</protein>
<keyword evidence="1" id="KW-0436">Ligase</keyword>
<dbReference type="RefSeq" id="WP_345607910.1">
    <property type="nucleotide sequence ID" value="NZ_BAABJO010000021.1"/>
</dbReference>
<reference evidence="2" key="1">
    <citation type="journal article" date="2019" name="Int. J. Syst. Evol. Microbiol.">
        <title>The Global Catalogue of Microorganisms (GCM) 10K type strain sequencing project: providing services to taxonomists for standard genome sequencing and annotation.</title>
        <authorList>
            <consortium name="The Broad Institute Genomics Platform"/>
            <consortium name="The Broad Institute Genome Sequencing Center for Infectious Disease"/>
            <person name="Wu L."/>
            <person name="Ma J."/>
        </authorList>
    </citation>
    <scope>NUCLEOTIDE SEQUENCE [LARGE SCALE GENOMIC DNA]</scope>
    <source>
        <strain evidence="2">JCM 18302</strain>
    </source>
</reference>